<dbReference type="InterPro" id="IPR036271">
    <property type="entry name" value="Tet_transcr_reg_TetR-rel_C_sf"/>
</dbReference>
<keyword evidence="5" id="KW-1185">Reference proteome</keyword>
<gene>
    <name evidence="4" type="ORF">CK240_11370</name>
</gene>
<organism evidence="4 5">
    <name type="scientific">Paracoccus salipaludis</name>
    <dbReference type="NCBI Taxonomy" id="2032623"/>
    <lineage>
        <taxon>Bacteria</taxon>
        <taxon>Pseudomonadati</taxon>
        <taxon>Pseudomonadota</taxon>
        <taxon>Alphaproteobacteria</taxon>
        <taxon>Rhodobacterales</taxon>
        <taxon>Paracoccaceae</taxon>
        <taxon>Paracoccus</taxon>
    </lineage>
</organism>
<feature type="DNA-binding region" description="H-T-H motif" evidence="2">
    <location>
        <begin position="35"/>
        <end position="54"/>
    </location>
</feature>
<evidence type="ECO:0000259" key="3">
    <source>
        <dbReference type="PROSITE" id="PS50977"/>
    </source>
</evidence>
<accession>A0A2A2GIN7</accession>
<evidence type="ECO:0000256" key="1">
    <source>
        <dbReference type="ARBA" id="ARBA00023125"/>
    </source>
</evidence>
<feature type="domain" description="HTH tetR-type" evidence="3">
    <location>
        <begin position="12"/>
        <end position="72"/>
    </location>
</feature>
<dbReference type="PROSITE" id="PS50977">
    <property type="entry name" value="HTH_TETR_2"/>
    <property type="match status" value="1"/>
</dbReference>
<dbReference type="InterPro" id="IPR001647">
    <property type="entry name" value="HTH_TetR"/>
</dbReference>
<dbReference type="Pfam" id="PF14246">
    <property type="entry name" value="TetR_C_7"/>
    <property type="match status" value="1"/>
</dbReference>
<dbReference type="SUPFAM" id="SSF46689">
    <property type="entry name" value="Homeodomain-like"/>
    <property type="match status" value="1"/>
</dbReference>
<dbReference type="Gene3D" id="1.10.357.10">
    <property type="entry name" value="Tetracycline Repressor, domain 2"/>
    <property type="match status" value="1"/>
</dbReference>
<protein>
    <recommendedName>
        <fullName evidence="3">HTH tetR-type domain-containing protein</fullName>
    </recommendedName>
</protein>
<dbReference type="InterPro" id="IPR039536">
    <property type="entry name" value="TetR_C_Proteobacteria"/>
</dbReference>
<sequence length="206" mass="22652">MRSKGARNARFDERRAELLGRLRARLTQRGAMRPTLRELATAAGCSVSTLNHYFGRRDDIVMAVFEDSGQRGQGQFQATRVAGPDFETSVRDAATLSWTVMTRHGVAGMLAMGMVEGMRDDLLGPVFIDRMFEPFVIALAERLETHVARGQMREVDTRMAALALASPLLLGALHQGELGGAKAYPLDGEAFVDHVVQGFVRAYRAD</sequence>
<evidence type="ECO:0000256" key="2">
    <source>
        <dbReference type="PROSITE-ProRule" id="PRU00335"/>
    </source>
</evidence>
<dbReference type="SUPFAM" id="SSF48498">
    <property type="entry name" value="Tetracyclin repressor-like, C-terminal domain"/>
    <property type="match status" value="1"/>
</dbReference>
<dbReference type="EMBL" id="NSJZ01000009">
    <property type="protein sequence ID" value="PAU96864.1"/>
    <property type="molecule type" value="Genomic_DNA"/>
</dbReference>
<dbReference type="InterPro" id="IPR009057">
    <property type="entry name" value="Homeodomain-like_sf"/>
</dbReference>
<comment type="caution">
    <text evidence="4">The sequence shown here is derived from an EMBL/GenBank/DDBJ whole genome shotgun (WGS) entry which is preliminary data.</text>
</comment>
<dbReference type="Proteomes" id="UP000218023">
    <property type="component" value="Unassembled WGS sequence"/>
</dbReference>
<evidence type="ECO:0000313" key="5">
    <source>
        <dbReference type="Proteomes" id="UP000218023"/>
    </source>
</evidence>
<proteinExistence type="predicted"/>
<reference evidence="4 5" key="1">
    <citation type="submission" date="2017-09" db="EMBL/GenBank/DDBJ databases">
        <title>Paracoccus alkalisoli sp. nov., isolated from saline alkaline soil.</title>
        <authorList>
            <person name="Dong X."/>
            <person name="Zhang G."/>
        </authorList>
    </citation>
    <scope>NUCLEOTIDE SEQUENCE [LARGE SCALE GENOMIC DNA]</scope>
    <source>
        <strain evidence="4 5">WN007</strain>
    </source>
</reference>
<keyword evidence="1 2" id="KW-0238">DNA-binding</keyword>
<dbReference type="AlphaFoldDB" id="A0A2A2GIN7"/>
<dbReference type="OrthoDB" id="5512127at2"/>
<evidence type="ECO:0000313" key="4">
    <source>
        <dbReference type="EMBL" id="PAU96864.1"/>
    </source>
</evidence>
<dbReference type="GO" id="GO:0003677">
    <property type="term" value="F:DNA binding"/>
    <property type="evidence" value="ECO:0007669"/>
    <property type="project" value="UniProtKB-UniRule"/>
</dbReference>
<dbReference type="RefSeq" id="WP_095640464.1">
    <property type="nucleotide sequence ID" value="NZ_NSJZ01000009.1"/>
</dbReference>
<name>A0A2A2GIN7_9RHOB</name>